<proteinExistence type="predicted"/>
<evidence type="ECO:0000313" key="3">
    <source>
        <dbReference type="Proteomes" id="UP000789405"/>
    </source>
</evidence>
<dbReference type="InterPro" id="IPR001810">
    <property type="entry name" value="F-box_dom"/>
</dbReference>
<sequence length="213" mass="24792">MPPLIPNEILCEIFSNLNFETDNYFIPSQKDLFNCLLVNRQWCLNAITVLWAEPMPVDKDRNMVQIYAKVIKTYLLFIDVQDKQQLIDYGLRFANTNSKDSRTFQKSLQILYGSKDYSNSQSTHVVNDSNTIEKSFLNSQVYTQSSHTLLFDYPSFLRYLDIDRLLLGIIYLIKPNVTSRQPGDIIIFQAILKMLAKRCKNLLSLVIDNQMED</sequence>
<evidence type="ECO:0000313" key="2">
    <source>
        <dbReference type="EMBL" id="CAG8803046.1"/>
    </source>
</evidence>
<accession>A0A9N9JY46</accession>
<evidence type="ECO:0000259" key="1">
    <source>
        <dbReference type="Pfam" id="PF12937"/>
    </source>
</evidence>
<dbReference type="OrthoDB" id="2372371at2759"/>
<dbReference type="CDD" id="cd09917">
    <property type="entry name" value="F-box_SF"/>
    <property type="match status" value="1"/>
</dbReference>
<comment type="caution">
    <text evidence="2">The sequence shown here is derived from an EMBL/GenBank/DDBJ whole genome shotgun (WGS) entry which is preliminary data.</text>
</comment>
<keyword evidence="3" id="KW-1185">Reference proteome</keyword>
<protein>
    <submittedName>
        <fullName evidence="2">10392_t:CDS:1</fullName>
    </submittedName>
</protein>
<dbReference type="EMBL" id="CAJVPY010037553">
    <property type="protein sequence ID" value="CAG8803046.1"/>
    <property type="molecule type" value="Genomic_DNA"/>
</dbReference>
<feature type="domain" description="F-box" evidence="1">
    <location>
        <begin position="5"/>
        <end position="52"/>
    </location>
</feature>
<reference evidence="2" key="1">
    <citation type="submission" date="2021-06" db="EMBL/GenBank/DDBJ databases">
        <authorList>
            <person name="Kallberg Y."/>
            <person name="Tangrot J."/>
            <person name="Rosling A."/>
        </authorList>
    </citation>
    <scope>NUCLEOTIDE SEQUENCE</scope>
    <source>
        <strain evidence="2">MA453B</strain>
    </source>
</reference>
<dbReference type="Proteomes" id="UP000789405">
    <property type="component" value="Unassembled WGS sequence"/>
</dbReference>
<dbReference type="Pfam" id="PF12937">
    <property type="entry name" value="F-box-like"/>
    <property type="match status" value="1"/>
</dbReference>
<name>A0A9N9JY46_9GLOM</name>
<gene>
    <name evidence="2" type="ORF">DERYTH_LOCUS23813</name>
</gene>
<organism evidence="2 3">
    <name type="scientific">Dentiscutata erythropus</name>
    <dbReference type="NCBI Taxonomy" id="1348616"/>
    <lineage>
        <taxon>Eukaryota</taxon>
        <taxon>Fungi</taxon>
        <taxon>Fungi incertae sedis</taxon>
        <taxon>Mucoromycota</taxon>
        <taxon>Glomeromycotina</taxon>
        <taxon>Glomeromycetes</taxon>
        <taxon>Diversisporales</taxon>
        <taxon>Gigasporaceae</taxon>
        <taxon>Dentiscutata</taxon>
    </lineage>
</organism>
<dbReference type="AlphaFoldDB" id="A0A9N9JY46"/>